<feature type="signal peptide" evidence="1">
    <location>
        <begin position="1"/>
        <end position="18"/>
    </location>
</feature>
<evidence type="ECO:0000313" key="3">
    <source>
        <dbReference type="EMBL" id="CAD9073707.1"/>
    </source>
</evidence>
<dbReference type="Gene3D" id="1.20.120.1740">
    <property type="entry name" value="Sodium ion translocating NADH-quinone reductase subunit C-like"/>
    <property type="match status" value="1"/>
</dbReference>
<dbReference type="AlphaFoldDB" id="A0A7S1KHB7"/>
<gene>
    <name evidence="3" type="ORF">VBRA1451_LOCUS28791</name>
</gene>
<dbReference type="EMBL" id="HBGB01049087">
    <property type="protein sequence ID" value="CAD9073707.1"/>
    <property type="molecule type" value="Transcribed_RNA"/>
</dbReference>
<feature type="chain" id="PRO_5030973766" description="Photosystem II Psb31 protein domain-containing protein" evidence="1">
    <location>
        <begin position="19"/>
        <end position="201"/>
    </location>
</feature>
<sequence>MMKAVCLVVALGLQVALAFVPPSALRGQTYPVRQPTQLHMTGEVERRNFMHNAGGSLLGLALGLGFAENAFADGAVSDATVQRARGTYGIRLLDLEPAVNKGDFSAVAKEKNAFTLFNSGAYAKRGPIDRENKAKAESITKDIFAAVEAKDVNKLKSSYAEYKKQFLPTDLVGRSSKLVKQEKAQAHSSDFHWTQRRAAFD</sequence>
<reference evidence="3" key="1">
    <citation type="submission" date="2021-01" db="EMBL/GenBank/DDBJ databases">
        <authorList>
            <person name="Corre E."/>
            <person name="Pelletier E."/>
            <person name="Niang G."/>
            <person name="Scheremetjew M."/>
            <person name="Finn R."/>
            <person name="Kale V."/>
            <person name="Holt S."/>
            <person name="Cochrane G."/>
            <person name="Meng A."/>
            <person name="Brown T."/>
            <person name="Cohen L."/>
        </authorList>
    </citation>
    <scope>NUCLEOTIDE SEQUENCE</scope>
    <source>
        <strain evidence="3">CCMP3346</strain>
    </source>
</reference>
<organism evidence="3">
    <name type="scientific">Vitrella brassicaformis</name>
    <dbReference type="NCBI Taxonomy" id="1169539"/>
    <lineage>
        <taxon>Eukaryota</taxon>
        <taxon>Sar</taxon>
        <taxon>Alveolata</taxon>
        <taxon>Colpodellida</taxon>
        <taxon>Vitrellaceae</taxon>
        <taxon>Vitrella</taxon>
    </lineage>
</organism>
<dbReference type="InterPro" id="IPR040933">
    <property type="entry name" value="PSII_Pbs31"/>
</dbReference>
<evidence type="ECO:0000259" key="2">
    <source>
        <dbReference type="Pfam" id="PF18240"/>
    </source>
</evidence>
<dbReference type="Pfam" id="PF18240">
    <property type="entry name" value="PSII_Pbs31"/>
    <property type="match status" value="1"/>
</dbReference>
<proteinExistence type="predicted"/>
<feature type="domain" description="Photosystem II Psb31 protein" evidence="2">
    <location>
        <begin position="75"/>
        <end position="164"/>
    </location>
</feature>
<accession>A0A7S1KHB7</accession>
<protein>
    <recommendedName>
        <fullName evidence="2">Photosystem II Psb31 protein domain-containing protein</fullName>
    </recommendedName>
</protein>
<keyword evidence="1" id="KW-0732">Signal</keyword>
<evidence type="ECO:0000256" key="1">
    <source>
        <dbReference type="SAM" id="SignalP"/>
    </source>
</evidence>
<name>A0A7S1KHB7_9ALVE</name>